<evidence type="ECO:0000256" key="2">
    <source>
        <dbReference type="ARBA" id="ARBA00007935"/>
    </source>
</evidence>
<keyword evidence="4" id="KW-1003">Cell membrane</keyword>
<keyword evidence="3" id="KW-0813">Transport</keyword>
<dbReference type="GO" id="GO:0022857">
    <property type="term" value="F:transmembrane transporter activity"/>
    <property type="evidence" value="ECO:0007669"/>
    <property type="project" value="InterPro"/>
</dbReference>
<dbReference type="InterPro" id="IPR000522">
    <property type="entry name" value="ABC_transptr_permease_BtuC"/>
</dbReference>
<evidence type="ECO:0000256" key="3">
    <source>
        <dbReference type="ARBA" id="ARBA00022448"/>
    </source>
</evidence>
<accession>A0A7D4EAT5</accession>
<dbReference type="PANTHER" id="PTHR30472">
    <property type="entry name" value="FERRIC ENTEROBACTIN TRANSPORT SYSTEM PERMEASE PROTEIN"/>
    <property type="match status" value="1"/>
</dbReference>
<evidence type="ECO:0000256" key="6">
    <source>
        <dbReference type="ARBA" id="ARBA00022989"/>
    </source>
</evidence>
<feature type="transmembrane region" description="Helical" evidence="8">
    <location>
        <begin position="196"/>
        <end position="221"/>
    </location>
</feature>
<feature type="transmembrane region" description="Helical" evidence="8">
    <location>
        <begin position="145"/>
        <end position="166"/>
    </location>
</feature>
<dbReference type="KEGG" id="apes:FOC84_30370"/>
<gene>
    <name evidence="9" type="ORF">FOC84_30370</name>
</gene>
<dbReference type="GO" id="GO:0033214">
    <property type="term" value="P:siderophore-iron import into cell"/>
    <property type="evidence" value="ECO:0007669"/>
    <property type="project" value="TreeGrafter"/>
</dbReference>
<proteinExistence type="inferred from homology"/>
<feature type="transmembrane region" description="Helical" evidence="8">
    <location>
        <begin position="233"/>
        <end position="260"/>
    </location>
</feature>
<keyword evidence="10" id="KW-1185">Reference proteome</keyword>
<dbReference type="EMBL" id="CP053985">
    <property type="protein sequence ID" value="QKH39011.1"/>
    <property type="molecule type" value="Genomic_DNA"/>
</dbReference>
<dbReference type="RefSeq" id="WP_173148883.1">
    <property type="nucleotide sequence ID" value="NZ_CP053985.1"/>
</dbReference>
<keyword evidence="7 8" id="KW-0472">Membrane</keyword>
<evidence type="ECO:0000256" key="5">
    <source>
        <dbReference type="ARBA" id="ARBA00022692"/>
    </source>
</evidence>
<evidence type="ECO:0000256" key="4">
    <source>
        <dbReference type="ARBA" id="ARBA00022475"/>
    </source>
</evidence>
<evidence type="ECO:0000256" key="8">
    <source>
        <dbReference type="SAM" id="Phobius"/>
    </source>
</evidence>
<protein>
    <submittedName>
        <fullName evidence="9">Iron ABC transporter permease</fullName>
    </submittedName>
</protein>
<reference evidence="9 10" key="1">
    <citation type="submission" date="2020-05" db="EMBL/GenBank/DDBJ databases">
        <title>FDA dAtabase for Regulatory Grade micrObial Sequences (FDA-ARGOS): Supporting development and validation of Infectious Disease Dx tests.</title>
        <authorList>
            <person name="Sproer C."/>
            <person name="Gronow S."/>
            <person name="Severitt S."/>
            <person name="Schroder I."/>
            <person name="Tallon L."/>
            <person name="Sadzewicz L."/>
            <person name="Zhao X."/>
            <person name="Vavikolanu K."/>
            <person name="Mehta A."/>
            <person name="Aluvathingal J."/>
            <person name="Nadendla S."/>
            <person name="Myers T."/>
            <person name="Yan Y."/>
            <person name="Sichtig H."/>
        </authorList>
    </citation>
    <scope>NUCLEOTIDE SEQUENCE [LARGE SCALE GENOMIC DNA]</scope>
    <source>
        <strain evidence="9 10">FDAARGOS_790</strain>
    </source>
</reference>
<dbReference type="GO" id="GO:0005886">
    <property type="term" value="C:plasma membrane"/>
    <property type="evidence" value="ECO:0007669"/>
    <property type="project" value="UniProtKB-SubCell"/>
</dbReference>
<name>A0A7D4EAT5_9BURK</name>
<evidence type="ECO:0000313" key="10">
    <source>
        <dbReference type="Proteomes" id="UP000500970"/>
    </source>
</evidence>
<dbReference type="Proteomes" id="UP000500970">
    <property type="component" value="Chromosome"/>
</dbReference>
<evidence type="ECO:0000256" key="1">
    <source>
        <dbReference type="ARBA" id="ARBA00004651"/>
    </source>
</evidence>
<feature type="transmembrane region" description="Helical" evidence="8">
    <location>
        <begin position="89"/>
        <end position="110"/>
    </location>
</feature>
<dbReference type="InterPro" id="IPR037294">
    <property type="entry name" value="ABC_BtuC-like"/>
</dbReference>
<dbReference type="FunFam" id="1.10.3470.10:FF:000001">
    <property type="entry name" value="Vitamin B12 ABC transporter permease BtuC"/>
    <property type="match status" value="1"/>
</dbReference>
<evidence type="ECO:0000256" key="7">
    <source>
        <dbReference type="ARBA" id="ARBA00023136"/>
    </source>
</evidence>
<dbReference type="CDD" id="cd06550">
    <property type="entry name" value="TM_ABC_iron-siderophores_like"/>
    <property type="match status" value="1"/>
</dbReference>
<dbReference type="AlphaFoldDB" id="A0A7D4EAT5"/>
<dbReference type="Pfam" id="PF01032">
    <property type="entry name" value="FecCD"/>
    <property type="match status" value="1"/>
</dbReference>
<feature type="transmembrane region" description="Helical" evidence="8">
    <location>
        <begin position="116"/>
        <end position="133"/>
    </location>
</feature>
<comment type="similarity">
    <text evidence="2">Belongs to the binding-protein-dependent transport system permease family. FecCD subfamily.</text>
</comment>
<feature type="transmembrane region" description="Helical" evidence="8">
    <location>
        <begin position="301"/>
        <end position="321"/>
    </location>
</feature>
<dbReference type="PANTHER" id="PTHR30472:SF1">
    <property type="entry name" value="FE(3+) DICITRATE TRANSPORT SYSTEM PERMEASE PROTEIN FECC-RELATED"/>
    <property type="match status" value="1"/>
</dbReference>
<keyword evidence="5 8" id="KW-0812">Transmembrane</keyword>
<dbReference type="SUPFAM" id="SSF81345">
    <property type="entry name" value="ABC transporter involved in vitamin B12 uptake, BtuC"/>
    <property type="match status" value="1"/>
</dbReference>
<feature type="transmembrane region" description="Helical" evidence="8">
    <location>
        <begin position="47"/>
        <end position="77"/>
    </location>
</feature>
<comment type="subcellular location">
    <subcellularLocation>
        <location evidence="1">Cell membrane</location>
        <topology evidence="1">Multi-pass membrane protein</topology>
    </subcellularLocation>
</comment>
<organism evidence="9 10">
    <name type="scientific">Achromobacter pestifer</name>
    <dbReference type="NCBI Taxonomy" id="1353889"/>
    <lineage>
        <taxon>Bacteria</taxon>
        <taxon>Pseudomonadati</taxon>
        <taxon>Pseudomonadota</taxon>
        <taxon>Betaproteobacteria</taxon>
        <taxon>Burkholderiales</taxon>
        <taxon>Alcaligenaceae</taxon>
        <taxon>Achromobacter</taxon>
    </lineage>
</organism>
<keyword evidence="6 8" id="KW-1133">Transmembrane helix</keyword>
<dbReference type="Gene3D" id="1.10.3470.10">
    <property type="entry name" value="ABC transporter involved in vitamin B12 uptake, BtuC"/>
    <property type="match status" value="1"/>
</dbReference>
<sequence length="329" mass="33089">MSKSAHAAGLGAACLLLAAATLGSLWLGSRNLSPGSVWQALLRPDDGYAALVVASRVPRTLLAMLTGAALAVAGALIQALTRNPLAEPGLLGVNAGAAASIVTAALALGGLPAHPFWAALPGALAAAVAVYLIGAGGRGLQPVRLILAGAAVNAVLFAYVQAVALLREDIFDAYRFWAVGSLAGRSMAEVARAAPYIGAGLLLALALARPLNVLALGQALARALGVRAGLYRALGLLSVAVLAAAATAAAGPIAFVGLAVPHIARRIGGPDLRWQLVYCLLLGPILMLAADILARLLRAPAELLTGVVAAFLGAPFLLAALRRQPGSRP</sequence>
<feature type="transmembrane region" description="Helical" evidence="8">
    <location>
        <begin position="272"/>
        <end position="294"/>
    </location>
</feature>
<evidence type="ECO:0000313" key="9">
    <source>
        <dbReference type="EMBL" id="QKH39011.1"/>
    </source>
</evidence>